<evidence type="ECO:0000256" key="2">
    <source>
        <dbReference type="ARBA" id="ARBA00022730"/>
    </source>
</evidence>
<dbReference type="CDD" id="cd00336">
    <property type="entry name" value="Ribosomal_L22"/>
    <property type="match status" value="1"/>
</dbReference>
<keyword evidence="2" id="KW-0699">rRNA-binding</keyword>
<keyword evidence="3" id="KW-0694">RNA-binding</keyword>
<accession>T1DDR1</accession>
<evidence type="ECO:0000313" key="6">
    <source>
        <dbReference type="EMBL" id="EQD80160.1"/>
    </source>
</evidence>
<dbReference type="Gene3D" id="3.90.470.10">
    <property type="entry name" value="Ribosomal protein L22/L17"/>
    <property type="match status" value="1"/>
</dbReference>
<evidence type="ECO:0000256" key="4">
    <source>
        <dbReference type="ARBA" id="ARBA00022980"/>
    </source>
</evidence>
<dbReference type="GO" id="GO:0003735">
    <property type="term" value="F:structural constituent of ribosome"/>
    <property type="evidence" value="ECO:0007669"/>
    <property type="project" value="InterPro"/>
</dbReference>
<dbReference type="NCBIfam" id="TIGR01044">
    <property type="entry name" value="rplV_bact"/>
    <property type="match status" value="1"/>
</dbReference>
<dbReference type="GO" id="GO:0019843">
    <property type="term" value="F:rRNA binding"/>
    <property type="evidence" value="ECO:0007669"/>
    <property type="project" value="UniProtKB-KW"/>
</dbReference>
<comment type="similarity">
    <text evidence="1">Belongs to the universal ribosomal protein uL22 family.</text>
</comment>
<dbReference type="InterPro" id="IPR001063">
    <property type="entry name" value="Ribosomal_uL22"/>
</dbReference>
<keyword evidence="5" id="KW-0687">Ribonucleoprotein</keyword>
<dbReference type="PANTHER" id="PTHR13501:SF8">
    <property type="entry name" value="LARGE RIBOSOMAL SUBUNIT PROTEIN UL22M"/>
    <property type="match status" value="1"/>
</dbReference>
<dbReference type="EMBL" id="AUZX01000902">
    <property type="protein sequence ID" value="EQD80160.1"/>
    <property type="molecule type" value="Genomic_DNA"/>
</dbReference>
<sequence>MQVTSKLRHARISPQKCRLVADLVRGRPAGNALSTLQYSPKKGAALLRKVLAAAIANAEHNHGADIDELKVSLVNVDTAPVLKRFAARAKGRGARIVKRNSHITVAVSDGRKD</sequence>
<keyword evidence="4 6" id="KW-0689">Ribosomal protein</keyword>
<proteinExistence type="inferred from homology"/>
<comment type="caution">
    <text evidence="6">The sequence shown here is derived from an EMBL/GenBank/DDBJ whole genome shotgun (WGS) entry which is preliminary data.</text>
</comment>
<evidence type="ECO:0000256" key="3">
    <source>
        <dbReference type="ARBA" id="ARBA00022884"/>
    </source>
</evidence>
<reference evidence="6" key="2">
    <citation type="journal article" date="2014" name="ISME J.">
        <title>Microbial stratification in low pH oxic and suboxic macroscopic growths along an acid mine drainage.</title>
        <authorList>
            <person name="Mendez-Garcia C."/>
            <person name="Mesa V."/>
            <person name="Sprenger R.R."/>
            <person name="Richter M."/>
            <person name="Diez M.S."/>
            <person name="Solano J."/>
            <person name="Bargiela R."/>
            <person name="Golyshina O.V."/>
            <person name="Manteca A."/>
            <person name="Ramos J.L."/>
            <person name="Gallego J.R."/>
            <person name="Llorente I."/>
            <person name="Martins Dos Santos V.A."/>
            <person name="Jensen O.N."/>
            <person name="Pelaez A.I."/>
            <person name="Sanchez J."/>
            <person name="Ferrer M."/>
        </authorList>
    </citation>
    <scope>NUCLEOTIDE SEQUENCE</scope>
</reference>
<dbReference type="GO" id="GO:0006412">
    <property type="term" value="P:translation"/>
    <property type="evidence" value="ECO:0007669"/>
    <property type="project" value="InterPro"/>
</dbReference>
<dbReference type="InterPro" id="IPR047867">
    <property type="entry name" value="Ribosomal_uL22_bac/org-type"/>
</dbReference>
<dbReference type="HAMAP" id="MF_01331_B">
    <property type="entry name" value="Ribosomal_uL22_B"/>
    <property type="match status" value="1"/>
</dbReference>
<dbReference type="SUPFAM" id="SSF54843">
    <property type="entry name" value="Ribosomal protein L22"/>
    <property type="match status" value="1"/>
</dbReference>
<dbReference type="PANTHER" id="PTHR13501">
    <property type="entry name" value="CHLOROPLAST 50S RIBOSOMAL PROTEIN L22-RELATED"/>
    <property type="match status" value="1"/>
</dbReference>
<dbReference type="InterPro" id="IPR005727">
    <property type="entry name" value="Ribosomal_uL22_bac/chlpt-type"/>
</dbReference>
<evidence type="ECO:0000256" key="1">
    <source>
        <dbReference type="ARBA" id="ARBA00009451"/>
    </source>
</evidence>
<gene>
    <name evidence="6" type="ORF">B1A_01184</name>
</gene>
<name>T1DDR1_9ZZZZ</name>
<reference evidence="6" key="1">
    <citation type="submission" date="2013-08" db="EMBL/GenBank/DDBJ databases">
        <authorList>
            <person name="Mendez C."/>
            <person name="Richter M."/>
            <person name="Ferrer M."/>
            <person name="Sanchez J."/>
        </authorList>
    </citation>
    <scope>NUCLEOTIDE SEQUENCE</scope>
</reference>
<protein>
    <submittedName>
        <fullName evidence="6">Ribosomal protein L22, bacterial-type</fullName>
    </submittedName>
</protein>
<dbReference type="InterPro" id="IPR036394">
    <property type="entry name" value="Ribosomal_uL22_sf"/>
</dbReference>
<dbReference type="PROSITE" id="PS00464">
    <property type="entry name" value="RIBOSOMAL_L22"/>
    <property type="match status" value="1"/>
</dbReference>
<organism evidence="6">
    <name type="scientific">mine drainage metagenome</name>
    <dbReference type="NCBI Taxonomy" id="410659"/>
    <lineage>
        <taxon>unclassified sequences</taxon>
        <taxon>metagenomes</taxon>
        <taxon>ecological metagenomes</taxon>
    </lineage>
</organism>
<evidence type="ECO:0000256" key="5">
    <source>
        <dbReference type="ARBA" id="ARBA00023274"/>
    </source>
</evidence>
<dbReference type="Pfam" id="PF00237">
    <property type="entry name" value="Ribosomal_L22"/>
    <property type="match status" value="1"/>
</dbReference>
<dbReference type="AlphaFoldDB" id="T1DDR1"/>
<dbReference type="InterPro" id="IPR018260">
    <property type="entry name" value="Ribosomal_uL22_CS"/>
</dbReference>
<dbReference type="GO" id="GO:0022625">
    <property type="term" value="C:cytosolic large ribosomal subunit"/>
    <property type="evidence" value="ECO:0007669"/>
    <property type="project" value="TreeGrafter"/>
</dbReference>